<name>A0A0P6XR32_9CHLR</name>
<comment type="caution">
    <text evidence="1">The sequence shown here is derived from an EMBL/GenBank/DDBJ whole genome shotgun (WGS) entry which is preliminary data.</text>
</comment>
<protein>
    <recommendedName>
        <fullName evidence="3">Class I SAM-dependent methyltransferase</fullName>
    </recommendedName>
</protein>
<sequence length="278" mass="32341">MSRRENFLRHLLFDVRNRLDYPLRQLFRWRRAGFRISPRPEVDPFAPLPAEERPRAVALAGRLVRDYHLEEFAAQTTPVNYRENLFYLHLLESALEASQISLPEEIRAADIGPSHWFYVQALAALLRWWRTPHPRQIDLQGYEIDAYRVYADLHSRYDHAIGHIRDLPGVTYIPRGFSAQPLAFHLIFMLFPFVFSQDHLEWGLPGSLFQPRALLQAAWQSLQPGGLLIIVNQGEEEHAAQRALLEAEGIPIRAAFRHDPLLFRYSLDRFVLTACRDG</sequence>
<dbReference type="Proteomes" id="UP000050514">
    <property type="component" value="Unassembled WGS sequence"/>
</dbReference>
<dbReference type="EMBL" id="LGHJ01000001">
    <property type="protein sequence ID" value="KPL79293.1"/>
    <property type="molecule type" value="Genomic_DNA"/>
</dbReference>
<evidence type="ECO:0000313" key="2">
    <source>
        <dbReference type="Proteomes" id="UP000050514"/>
    </source>
</evidence>
<dbReference type="AlphaFoldDB" id="A0A0P6XR32"/>
<gene>
    <name evidence="1" type="ORF">AC812_00250</name>
</gene>
<accession>A0A0P6XR32</accession>
<organism evidence="1 2">
    <name type="scientific">Bellilinea caldifistulae</name>
    <dbReference type="NCBI Taxonomy" id="360411"/>
    <lineage>
        <taxon>Bacteria</taxon>
        <taxon>Bacillati</taxon>
        <taxon>Chloroflexota</taxon>
        <taxon>Anaerolineae</taxon>
        <taxon>Anaerolineales</taxon>
        <taxon>Anaerolineaceae</taxon>
        <taxon>Bellilinea</taxon>
    </lineage>
</organism>
<evidence type="ECO:0000313" key="1">
    <source>
        <dbReference type="EMBL" id="KPL79293.1"/>
    </source>
</evidence>
<keyword evidence="2" id="KW-1185">Reference proteome</keyword>
<reference evidence="1 2" key="1">
    <citation type="submission" date="2015-07" db="EMBL/GenBank/DDBJ databases">
        <title>Draft genome of Bellilinea caldifistulae DSM 17877.</title>
        <authorList>
            <person name="Hemp J."/>
            <person name="Ward L.M."/>
            <person name="Pace L.A."/>
            <person name="Fischer W.W."/>
        </authorList>
    </citation>
    <scope>NUCLEOTIDE SEQUENCE [LARGE SCALE GENOMIC DNA]</scope>
    <source>
        <strain evidence="1 2">GOMI-1</strain>
    </source>
</reference>
<dbReference type="OrthoDB" id="3268555at2"/>
<dbReference type="SUPFAM" id="SSF53335">
    <property type="entry name" value="S-adenosyl-L-methionine-dependent methyltransferases"/>
    <property type="match status" value="1"/>
</dbReference>
<evidence type="ECO:0008006" key="3">
    <source>
        <dbReference type="Google" id="ProtNLM"/>
    </source>
</evidence>
<dbReference type="RefSeq" id="WP_061912963.1">
    <property type="nucleotide sequence ID" value="NZ_DF967971.1"/>
</dbReference>
<dbReference type="STRING" id="360411.AC812_00250"/>
<proteinExistence type="predicted"/>
<dbReference type="InterPro" id="IPR029063">
    <property type="entry name" value="SAM-dependent_MTases_sf"/>
</dbReference>